<feature type="compositionally biased region" description="Basic and acidic residues" evidence="2">
    <location>
        <begin position="12"/>
        <end position="22"/>
    </location>
</feature>
<reference evidence="4" key="1">
    <citation type="submission" date="2020-01" db="EMBL/GenBank/DDBJ databases">
        <title>Development of genomics and gene disruption for Polysphondylium violaceum indicates a role for the polyketide synthase stlB in stalk morphogenesis.</title>
        <authorList>
            <person name="Narita B."/>
            <person name="Kawabe Y."/>
            <person name="Kin K."/>
            <person name="Saito T."/>
            <person name="Gibbs R."/>
            <person name="Kuspa A."/>
            <person name="Muzny D."/>
            <person name="Queller D."/>
            <person name="Richards S."/>
            <person name="Strassman J."/>
            <person name="Sucgang R."/>
            <person name="Worley K."/>
            <person name="Schaap P."/>
        </authorList>
    </citation>
    <scope>NUCLEOTIDE SEQUENCE</scope>
    <source>
        <strain evidence="4">QSvi11</strain>
    </source>
</reference>
<gene>
    <name evidence="4" type="ORF">CYY_005224</name>
</gene>
<evidence type="ECO:0000256" key="2">
    <source>
        <dbReference type="SAM" id="MobiDB-lite"/>
    </source>
</evidence>
<comment type="similarity">
    <text evidence="1">Belongs to the SNW family.</text>
</comment>
<evidence type="ECO:0000313" key="4">
    <source>
        <dbReference type="EMBL" id="KAF2073476.1"/>
    </source>
</evidence>
<feature type="compositionally biased region" description="Basic and acidic residues" evidence="2">
    <location>
        <begin position="415"/>
        <end position="450"/>
    </location>
</feature>
<feature type="region of interest" description="Disordered" evidence="2">
    <location>
        <begin position="225"/>
        <end position="244"/>
    </location>
</feature>
<dbReference type="Proteomes" id="UP000695562">
    <property type="component" value="Unassembled WGS sequence"/>
</dbReference>
<feature type="compositionally biased region" description="Basic and acidic residues" evidence="2">
    <location>
        <begin position="377"/>
        <end position="409"/>
    </location>
</feature>
<protein>
    <recommendedName>
        <fullName evidence="3">SKI-interacting protein SKIP SNW domain-containing protein</fullName>
    </recommendedName>
</protein>
<dbReference type="GO" id="GO:0005681">
    <property type="term" value="C:spliceosomal complex"/>
    <property type="evidence" value="ECO:0007669"/>
    <property type="project" value="InterPro"/>
</dbReference>
<accession>A0A8J4PU47</accession>
<evidence type="ECO:0000256" key="1">
    <source>
        <dbReference type="ARBA" id="ARBA00010197"/>
    </source>
</evidence>
<feature type="region of interest" description="Disordered" evidence="2">
    <location>
        <begin position="561"/>
        <end position="613"/>
    </location>
</feature>
<dbReference type="OrthoDB" id="666364at2759"/>
<organism evidence="4 5">
    <name type="scientific">Polysphondylium violaceum</name>
    <dbReference type="NCBI Taxonomy" id="133409"/>
    <lineage>
        <taxon>Eukaryota</taxon>
        <taxon>Amoebozoa</taxon>
        <taxon>Evosea</taxon>
        <taxon>Eumycetozoa</taxon>
        <taxon>Dictyostelia</taxon>
        <taxon>Dictyosteliales</taxon>
        <taxon>Dictyosteliaceae</taxon>
        <taxon>Polysphondylium</taxon>
    </lineage>
</organism>
<dbReference type="AlphaFoldDB" id="A0A8J4PU47"/>
<dbReference type="Pfam" id="PF02731">
    <property type="entry name" value="SKIP_SNW"/>
    <property type="match status" value="1"/>
</dbReference>
<name>A0A8J4PU47_9MYCE</name>
<feature type="compositionally biased region" description="Basic and acidic residues" evidence="2">
    <location>
        <begin position="316"/>
        <end position="338"/>
    </location>
</feature>
<dbReference type="GO" id="GO:0000398">
    <property type="term" value="P:mRNA splicing, via spliceosome"/>
    <property type="evidence" value="ECO:0007669"/>
    <property type="project" value="InterPro"/>
</dbReference>
<feature type="compositionally biased region" description="Basic and acidic residues" evidence="2">
    <location>
        <begin position="564"/>
        <end position="589"/>
    </location>
</feature>
<feature type="region of interest" description="Disordered" evidence="2">
    <location>
        <begin position="1"/>
        <end position="60"/>
    </location>
</feature>
<dbReference type="EMBL" id="AJWJ01000202">
    <property type="protein sequence ID" value="KAF2073476.1"/>
    <property type="molecule type" value="Genomic_DNA"/>
</dbReference>
<feature type="domain" description="SKI-interacting protein SKIP SNW" evidence="3">
    <location>
        <begin position="180"/>
        <end position="338"/>
    </location>
</feature>
<dbReference type="InterPro" id="IPR004015">
    <property type="entry name" value="SKI-int_prot_SKIP_SNW-dom"/>
</dbReference>
<evidence type="ECO:0000259" key="3">
    <source>
        <dbReference type="Pfam" id="PF02731"/>
    </source>
</evidence>
<dbReference type="PANTHER" id="PTHR12096">
    <property type="entry name" value="NUCLEAR PROTEIN SKIP-RELATED"/>
    <property type="match status" value="1"/>
</dbReference>
<feature type="compositionally biased region" description="Low complexity" evidence="2">
    <location>
        <begin position="339"/>
        <end position="352"/>
    </location>
</feature>
<evidence type="ECO:0000313" key="5">
    <source>
        <dbReference type="Proteomes" id="UP000695562"/>
    </source>
</evidence>
<dbReference type="InterPro" id="IPR017862">
    <property type="entry name" value="SKI-int_prot_SKIP"/>
</dbReference>
<comment type="caution">
    <text evidence="4">The sequence shown here is derived from an EMBL/GenBank/DDBJ whole genome shotgun (WGS) entry which is preliminary data.</text>
</comment>
<feature type="region of interest" description="Disordered" evidence="2">
    <location>
        <begin position="316"/>
        <end position="450"/>
    </location>
</feature>
<keyword evidence="5" id="KW-1185">Reference proteome</keyword>
<sequence length="613" mass="69596">MSLSSILPAPKRSYENEDEHPLFQKQTQQHHAAVEQQPVAVKTVPPYRKRKDYRPKNIEDFGDGGAFPEIHIVQYPLDMGRKGKGAGSGSKTGSTAIVPISVDSTGRVKHEAILGKQIIHAQYADLVPKQMTEAQLARPDEEEIKETMDRTKSALEKIVNGKIKAAQSGNEVDQQKQVSYIKYTPSQQGSGHNSGSNSRVIRMVEVAQDPMEPPKFKIKKIVQTDRSPPAPVMHSPPKKLTVQEQQDWKIPPCISNWKNPKGYAISIDKRMASNGGDLQQPEVNDKFAQFSQALYIAESKSRDEVSARAELERKLALKEKERKQDMLRKLAEEVRNERSTTTTTSTSTTSSSNGEKRSNILDGYGSDSSDSDDSEDERDRIPKDRDREDERDRIPKDRDRDRDRDSSRESHRRPSSRDRERDRDREREREPSRRKSYKDSDSSDKKEQIEIKLEDKKRELEREYRREVSGKKSKVIRDQDRDISERIALGQVSAVRTEDSIYDQRLFNQNENMSSGFGADDSYNVYSKPLFGGQVSNSIYRPRVSQEDSTSVEDVMKNARFSKPHKEFSGSSNAKERSGPVTFEKEKSSKSSTAAADPFGMDEFLSSAKKGKK</sequence>
<proteinExistence type="inferred from homology"/>